<sequence>MNRTTDEKIKIRNHWFKIILISLFAMVLMFKIAVTKFTFHFADLLSFILAIFAITISAMFYTKVNEALRTAAAGSKDLLPFKKKTAQQEEEQELFEDDEMTQFEELPENERNSLERRMLDLNEQLKRVRQVQNEIVERLSVENDLSEDDRRDYLDYLLEKEKEAVLAEKELDAIEISLEPQLLNEERLSDYNWEEDEESIPDTASNTKDIVQLLGKEFVLNASFEQLNHKMREIQPSISPEAIDYLKENDLVDSYFNVSRKGLKEFRKIARKFSYNDGMKLLSKVVQRSK</sequence>
<keyword evidence="1" id="KW-1133">Transmembrane helix</keyword>
<evidence type="ECO:0000256" key="1">
    <source>
        <dbReference type="SAM" id="Phobius"/>
    </source>
</evidence>
<dbReference type="EMBL" id="JBHTCP010000009">
    <property type="protein sequence ID" value="MFC7370925.1"/>
    <property type="molecule type" value="Genomic_DNA"/>
</dbReference>
<evidence type="ECO:0000313" key="2">
    <source>
        <dbReference type="EMBL" id="MFC7370925.1"/>
    </source>
</evidence>
<gene>
    <name evidence="2" type="ORF">ACFQPF_04490</name>
</gene>
<keyword evidence="1" id="KW-0472">Membrane</keyword>
<accession>A0ABW2NMT4</accession>
<feature type="transmembrane region" description="Helical" evidence="1">
    <location>
        <begin position="40"/>
        <end position="61"/>
    </location>
</feature>
<evidence type="ECO:0000313" key="3">
    <source>
        <dbReference type="Proteomes" id="UP001596549"/>
    </source>
</evidence>
<keyword evidence="1" id="KW-0812">Transmembrane</keyword>
<feature type="transmembrane region" description="Helical" evidence="1">
    <location>
        <begin position="15"/>
        <end position="34"/>
    </location>
</feature>
<comment type="caution">
    <text evidence="2">The sequence shown here is derived from an EMBL/GenBank/DDBJ whole genome shotgun (WGS) entry which is preliminary data.</text>
</comment>
<organism evidence="2 3">
    <name type="scientific">Fictibacillus iocasae</name>
    <dbReference type="NCBI Taxonomy" id="2715437"/>
    <lineage>
        <taxon>Bacteria</taxon>
        <taxon>Bacillati</taxon>
        <taxon>Bacillota</taxon>
        <taxon>Bacilli</taxon>
        <taxon>Bacillales</taxon>
        <taxon>Fictibacillaceae</taxon>
        <taxon>Fictibacillus</taxon>
    </lineage>
</organism>
<dbReference type="RefSeq" id="WP_379746989.1">
    <property type="nucleotide sequence ID" value="NZ_JBHTCP010000009.1"/>
</dbReference>
<keyword evidence="3" id="KW-1185">Reference proteome</keyword>
<dbReference type="Proteomes" id="UP001596549">
    <property type="component" value="Unassembled WGS sequence"/>
</dbReference>
<protein>
    <submittedName>
        <fullName evidence="2">Uncharacterized protein</fullName>
    </submittedName>
</protein>
<name>A0ABW2NMT4_9BACL</name>
<proteinExistence type="predicted"/>
<reference evidence="3" key="1">
    <citation type="journal article" date="2019" name="Int. J. Syst. Evol. Microbiol.">
        <title>The Global Catalogue of Microorganisms (GCM) 10K type strain sequencing project: providing services to taxonomists for standard genome sequencing and annotation.</title>
        <authorList>
            <consortium name="The Broad Institute Genomics Platform"/>
            <consortium name="The Broad Institute Genome Sequencing Center for Infectious Disease"/>
            <person name="Wu L."/>
            <person name="Ma J."/>
        </authorList>
    </citation>
    <scope>NUCLEOTIDE SEQUENCE [LARGE SCALE GENOMIC DNA]</scope>
    <source>
        <strain evidence="3">NBRC 106396</strain>
    </source>
</reference>